<feature type="chain" id="PRO_5045373404" description="Bacterial OB-fold domain-containing protein" evidence="1">
    <location>
        <begin position="20"/>
        <end position="144"/>
    </location>
</feature>
<name>A0ABU8EZ92_9BACI</name>
<reference evidence="2 3" key="1">
    <citation type="submission" date="2024-01" db="EMBL/GenBank/DDBJ databases">
        <title>Seven novel Bacillus-like species.</title>
        <authorList>
            <person name="Liu G."/>
        </authorList>
    </citation>
    <scope>NUCLEOTIDE SEQUENCE [LARGE SCALE GENOMIC DNA]</scope>
    <source>
        <strain evidence="2 3">FJAT-51614</strain>
    </source>
</reference>
<dbReference type="PROSITE" id="PS51257">
    <property type="entry name" value="PROKAR_LIPOPROTEIN"/>
    <property type="match status" value="1"/>
</dbReference>
<organism evidence="2 3">
    <name type="scientific">Psychrobacillus mangrovi</name>
    <dbReference type="NCBI Taxonomy" id="3117745"/>
    <lineage>
        <taxon>Bacteria</taxon>
        <taxon>Bacillati</taxon>
        <taxon>Bacillota</taxon>
        <taxon>Bacilli</taxon>
        <taxon>Bacillales</taxon>
        <taxon>Bacillaceae</taxon>
        <taxon>Psychrobacillus</taxon>
    </lineage>
</organism>
<proteinExistence type="predicted"/>
<comment type="caution">
    <text evidence="2">The sequence shown here is derived from an EMBL/GenBank/DDBJ whole genome shotgun (WGS) entry which is preliminary data.</text>
</comment>
<evidence type="ECO:0000313" key="3">
    <source>
        <dbReference type="Proteomes" id="UP001364890"/>
    </source>
</evidence>
<dbReference type="Proteomes" id="UP001364890">
    <property type="component" value="Unassembled WGS sequence"/>
</dbReference>
<keyword evidence="3" id="KW-1185">Reference proteome</keyword>
<protein>
    <recommendedName>
        <fullName evidence="4">Bacterial OB-fold domain-containing protein</fullName>
    </recommendedName>
</protein>
<evidence type="ECO:0000313" key="2">
    <source>
        <dbReference type="EMBL" id="MEI4768079.1"/>
    </source>
</evidence>
<feature type="signal peptide" evidence="1">
    <location>
        <begin position="1"/>
        <end position="19"/>
    </location>
</feature>
<gene>
    <name evidence="2" type="ORF">WAX74_00195</name>
</gene>
<evidence type="ECO:0008006" key="4">
    <source>
        <dbReference type="Google" id="ProtNLM"/>
    </source>
</evidence>
<dbReference type="RefSeq" id="WP_336495636.1">
    <property type="nucleotide sequence ID" value="NZ_JBAWSY010000001.1"/>
</dbReference>
<keyword evidence="1" id="KW-0732">Signal</keyword>
<dbReference type="EMBL" id="JBAWSY010000001">
    <property type="protein sequence ID" value="MEI4768079.1"/>
    <property type="molecule type" value="Genomic_DNA"/>
</dbReference>
<accession>A0ABU8EZ92</accession>
<sequence length="144" mass="15511">MKKYLTLAIALLITVILSACGKSESEQTIEASQDISVNQNAPTQEQLNAQLKQEALVIDFVKANAEEIEKDTKVKVTGEITVISKSGMLGEFTLTTDENDGNGMYSIINTMGIEVSEGDTVTVYGLFDGKDNLGYPSIVATVIE</sequence>
<dbReference type="InterPro" id="IPR024422">
    <property type="entry name" value="Protein_unknown_function_OB"/>
</dbReference>
<dbReference type="Pfam" id="PF12869">
    <property type="entry name" value="tRNA_anti-like"/>
    <property type="match status" value="1"/>
</dbReference>
<evidence type="ECO:0000256" key="1">
    <source>
        <dbReference type="SAM" id="SignalP"/>
    </source>
</evidence>